<dbReference type="AlphaFoldDB" id="A0A1I8APB7"/>
<feature type="region of interest" description="Disordered" evidence="1">
    <location>
        <begin position="215"/>
        <end position="257"/>
    </location>
</feature>
<dbReference type="Pfam" id="PF05867">
    <property type="entry name" value="DUF851"/>
    <property type="match status" value="1"/>
</dbReference>
<dbReference type="WBParaSite" id="L893_g784.t1">
    <property type="protein sequence ID" value="L893_g784.t1"/>
    <property type="gene ID" value="L893_g784"/>
</dbReference>
<dbReference type="Proteomes" id="UP000095287">
    <property type="component" value="Unplaced"/>
</dbReference>
<feature type="compositionally biased region" description="Basic residues" evidence="1">
    <location>
        <begin position="242"/>
        <end position="251"/>
    </location>
</feature>
<feature type="compositionally biased region" description="Basic and acidic residues" evidence="1">
    <location>
        <begin position="70"/>
        <end position="88"/>
    </location>
</feature>
<sequence>MQKILNKVTRRQEYREKQSSENSASLRTPVTAPTNLKKGDDIFPVIRRPIQGNTPAEISKSKQAPMKPSHIGDEIKEKLFKDKPKIEEKEQEDEESGGKRTLKLVKNRDNNGVLFDGDGRPFWQQRGKGLEGRDDIDAEDLTDDELPMNAEVLLDVHSGKIKLVDMPTQEITLDPFAPLEKLDARDEQFFIRNVLFSNTVRSMINLNDDATISERKKKTSSDEKKQITWMPQPKVLGTYSRQKPKKIKKQRWPASTE</sequence>
<feature type="region of interest" description="Disordered" evidence="1">
    <location>
        <begin position="1"/>
        <end position="101"/>
    </location>
</feature>
<evidence type="ECO:0000313" key="2">
    <source>
        <dbReference type="Proteomes" id="UP000095287"/>
    </source>
</evidence>
<organism evidence="2 3">
    <name type="scientific">Steinernema glaseri</name>
    <dbReference type="NCBI Taxonomy" id="37863"/>
    <lineage>
        <taxon>Eukaryota</taxon>
        <taxon>Metazoa</taxon>
        <taxon>Ecdysozoa</taxon>
        <taxon>Nematoda</taxon>
        <taxon>Chromadorea</taxon>
        <taxon>Rhabditida</taxon>
        <taxon>Tylenchina</taxon>
        <taxon>Panagrolaimomorpha</taxon>
        <taxon>Strongyloidoidea</taxon>
        <taxon>Steinernematidae</taxon>
        <taxon>Steinernema</taxon>
    </lineage>
</organism>
<evidence type="ECO:0000256" key="1">
    <source>
        <dbReference type="SAM" id="MobiDB-lite"/>
    </source>
</evidence>
<proteinExistence type="predicted"/>
<name>A0A1I8APB7_9BILA</name>
<reference evidence="3" key="1">
    <citation type="submission" date="2016-11" db="UniProtKB">
        <authorList>
            <consortium name="WormBaseParasite"/>
        </authorList>
    </citation>
    <scope>IDENTIFICATION</scope>
</reference>
<feature type="compositionally biased region" description="Basic and acidic residues" evidence="1">
    <location>
        <begin position="10"/>
        <end position="19"/>
    </location>
</feature>
<feature type="compositionally biased region" description="Polar residues" evidence="1">
    <location>
        <begin position="20"/>
        <end position="34"/>
    </location>
</feature>
<protein>
    <submittedName>
        <fullName evidence="3">Uncharacterized protein</fullName>
    </submittedName>
</protein>
<accession>A0A1I8APB7</accession>
<keyword evidence="2" id="KW-1185">Reference proteome</keyword>
<evidence type="ECO:0000313" key="3">
    <source>
        <dbReference type="WBParaSite" id="L893_g784.t1"/>
    </source>
</evidence>
<dbReference type="InterPro" id="IPR008569">
    <property type="entry name" value="DUF851"/>
</dbReference>